<dbReference type="SUPFAM" id="SSF63817">
    <property type="entry name" value="Sortase"/>
    <property type="match status" value="1"/>
</dbReference>
<keyword evidence="3" id="KW-1185">Reference proteome</keyword>
<evidence type="ECO:0000256" key="1">
    <source>
        <dbReference type="ARBA" id="ARBA00022801"/>
    </source>
</evidence>
<dbReference type="InterPro" id="IPR022445">
    <property type="entry name" value="Sortase_proteobact_type"/>
</dbReference>
<sequence length="204" mass="22276">MNPIRPTPRALTGLMVCLLAIGGWQIGEGSWIYAKAGLAQHLLQRTWSRTLAGETGAKPWPWADTWPVARLMVPSLHIDQIVLEGAYGRTLAFGPGHVESAGVIGSSGITILTGHRDTHFRFLKRLRLNDVIELDQPTGIRRRYRVAETRIADSRSASIGIAQGQAQLVLITCYPFDAIQAGGPLRYVVTAVPDDEPSSDRSVL</sequence>
<organism evidence="2 3">
    <name type="scientific">Nitrospira lenta</name>
    <dbReference type="NCBI Taxonomy" id="1436998"/>
    <lineage>
        <taxon>Bacteria</taxon>
        <taxon>Pseudomonadati</taxon>
        <taxon>Nitrospirota</taxon>
        <taxon>Nitrospiria</taxon>
        <taxon>Nitrospirales</taxon>
        <taxon>Nitrospiraceae</taxon>
        <taxon>Nitrospira</taxon>
    </lineage>
</organism>
<protein>
    <submittedName>
        <fullName evidence="2">Sortase family protein, Peptidase C60</fullName>
    </submittedName>
</protein>
<dbReference type="EMBL" id="OUNR01000001">
    <property type="protein sequence ID" value="SPP63484.1"/>
    <property type="molecule type" value="Genomic_DNA"/>
</dbReference>
<dbReference type="NCBIfam" id="TIGR01076">
    <property type="entry name" value="sortase_fam"/>
    <property type="match status" value="1"/>
</dbReference>
<dbReference type="InterPro" id="IPR023365">
    <property type="entry name" value="Sortase_dom-sf"/>
</dbReference>
<dbReference type="Pfam" id="PF04203">
    <property type="entry name" value="Sortase"/>
    <property type="match status" value="1"/>
</dbReference>
<dbReference type="NCBIfam" id="TIGR03784">
    <property type="entry name" value="marine_sortase"/>
    <property type="match status" value="1"/>
</dbReference>
<dbReference type="GO" id="GO:0016787">
    <property type="term" value="F:hydrolase activity"/>
    <property type="evidence" value="ECO:0007669"/>
    <property type="project" value="UniProtKB-KW"/>
</dbReference>
<proteinExistence type="predicted"/>
<dbReference type="InterPro" id="IPR041999">
    <property type="entry name" value="Sortase_D_1"/>
</dbReference>
<name>A0A330L1I4_9BACT</name>
<dbReference type="RefSeq" id="WP_121988008.1">
    <property type="nucleotide sequence ID" value="NZ_OUNR01000001.1"/>
</dbReference>
<reference evidence="3" key="1">
    <citation type="submission" date="2018-04" db="EMBL/GenBank/DDBJ databases">
        <authorList>
            <person name="Lucker S."/>
            <person name="Sakoula D."/>
        </authorList>
    </citation>
    <scope>NUCLEOTIDE SEQUENCE [LARGE SCALE GENOMIC DNA]</scope>
</reference>
<keyword evidence="1" id="KW-0378">Hydrolase</keyword>
<dbReference type="Gene3D" id="2.40.260.10">
    <property type="entry name" value="Sortase"/>
    <property type="match status" value="1"/>
</dbReference>
<dbReference type="OrthoDB" id="9790661at2"/>
<gene>
    <name evidence="2" type="ORF">NITLEN_10570</name>
</gene>
<dbReference type="CDD" id="cd05828">
    <property type="entry name" value="Sortase_D_1"/>
    <property type="match status" value="1"/>
</dbReference>
<dbReference type="AlphaFoldDB" id="A0A330L1I4"/>
<dbReference type="InterPro" id="IPR005754">
    <property type="entry name" value="Sortase"/>
</dbReference>
<dbReference type="InParanoid" id="A0A330L1I4"/>
<evidence type="ECO:0000313" key="2">
    <source>
        <dbReference type="EMBL" id="SPP63484.1"/>
    </source>
</evidence>
<evidence type="ECO:0000313" key="3">
    <source>
        <dbReference type="Proteomes" id="UP000248168"/>
    </source>
</evidence>
<accession>A0A330L1I4</accession>
<dbReference type="Proteomes" id="UP000248168">
    <property type="component" value="Unassembled WGS sequence"/>
</dbReference>